<dbReference type="SMART" id="SM00052">
    <property type="entry name" value="EAL"/>
    <property type="match status" value="1"/>
</dbReference>
<dbReference type="InterPro" id="IPR001633">
    <property type="entry name" value="EAL_dom"/>
</dbReference>
<dbReference type="PROSITE" id="PS50883">
    <property type="entry name" value="EAL"/>
    <property type="match status" value="1"/>
</dbReference>
<dbReference type="Gene3D" id="3.20.20.450">
    <property type="entry name" value="EAL domain"/>
    <property type="match status" value="1"/>
</dbReference>
<evidence type="ECO:0000259" key="2">
    <source>
        <dbReference type="PROSITE" id="PS50887"/>
    </source>
</evidence>
<dbReference type="Proteomes" id="UP001162811">
    <property type="component" value="Unassembled WGS sequence"/>
</dbReference>
<dbReference type="Pfam" id="PF00990">
    <property type="entry name" value="GGDEF"/>
    <property type="match status" value="1"/>
</dbReference>
<dbReference type="PANTHER" id="PTHR33121:SF76">
    <property type="entry name" value="SIGNALING PROTEIN"/>
    <property type="match status" value="1"/>
</dbReference>
<keyword evidence="4" id="KW-1185">Reference proteome</keyword>
<dbReference type="InterPro" id="IPR035919">
    <property type="entry name" value="EAL_sf"/>
</dbReference>
<dbReference type="InterPro" id="IPR000160">
    <property type="entry name" value="GGDEF_dom"/>
</dbReference>
<feature type="domain" description="EAL" evidence="1">
    <location>
        <begin position="13"/>
        <end position="263"/>
    </location>
</feature>
<gene>
    <name evidence="3" type="ORF">NG900_19735</name>
</gene>
<dbReference type="PROSITE" id="PS50887">
    <property type="entry name" value="GGDEF"/>
    <property type="match status" value="1"/>
</dbReference>
<dbReference type="CDD" id="cd04598">
    <property type="entry name" value="CBS_pair_GGDEF_EAL"/>
    <property type="match status" value="1"/>
</dbReference>
<evidence type="ECO:0000259" key="1">
    <source>
        <dbReference type="PROSITE" id="PS50883"/>
    </source>
</evidence>
<dbReference type="InterPro" id="IPR043128">
    <property type="entry name" value="Rev_trsase/Diguanyl_cyclase"/>
</dbReference>
<reference evidence="3" key="1">
    <citation type="submission" date="2022-06" db="EMBL/GenBank/DDBJ databases">
        <authorList>
            <person name="Lu C.-H."/>
        </authorList>
    </citation>
    <scope>NUCLEOTIDE SEQUENCE</scope>
    <source>
        <strain evidence="3">21MJYT02-11</strain>
    </source>
</reference>
<dbReference type="Pfam" id="PF00563">
    <property type="entry name" value="EAL"/>
    <property type="match status" value="1"/>
</dbReference>
<proteinExistence type="predicted"/>
<sequence>MSAFASIVASNAMTSSPLPLPAGIAPEMLRTVFQPIFRLSTTEVLGYEALLRGPAGSAMESPAALFAAASDTAGTIALETTAARLAIARFSAMRLPGKLFLNFSAQGVRQLLQDHARLLHAIADHDLQPSRIVIELTEQTPIDDLASFARALSVARDFGLQCALDDFGTGNANLNLLIELAPDYIKLDKYFLRDIAKHPAKLDIARTLQQTLEGGATSIIAEGLETEDELGVVRDLGIRFGQGFFLARPHDTPASDMSSHAARVLQSSQIAVFPQTVRVGWRAITASKLLRVAPTLPLRCSNDDVLHLFNRHPDLHAVALLDEDTHPLALIARRAFIDRYAMPYHRELYGKKPALAFANRQPVLVEKSASLEDMSALLMSEDQRYLTDGFIITEHGRYLGLGTGEELVRTVTEIRIEAARYANPLTFLPGNIPLNLHIERLLEAPAAFYACYVDLNHFKPFNDQYGYWQGDEMLKMAAAVLANACEPTRDFLGHVGGDDFLILFQSADWQARITQAMAAFNTNALAMYTPADRTAGGIHAEDRKGLPAFFRFVTMAVGALHVHPGAAHNSDDIGTAAALAKRRAKQSDNGFHLETMRPAGPVYATA</sequence>
<dbReference type="InterPro" id="IPR050706">
    <property type="entry name" value="Cyclic-di-GMP_PDE-like"/>
</dbReference>
<accession>A0ABT1AQT0</accession>
<dbReference type="SUPFAM" id="SSF55073">
    <property type="entry name" value="Nucleotide cyclase"/>
    <property type="match status" value="1"/>
</dbReference>
<evidence type="ECO:0000313" key="4">
    <source>
        <dbReference type="Proteomes" id="UP001162811"/>
    </source>
</evidence>
<dbReference type="SMART" id="SM00267">
    <property type="entry name" value="GGDEF"/>
    <property type="match status" value="1"/>
</dbReference>
<dbReference type="EMBL" id="JAMXHT010000007">
    <property type="protein sequence ID" value="MCO5400437.1"/>
    <property type="molecule type" value="Genomic_DNA"/>
</dbReference>
<organism evidence="3 4">
    <name type="scientific">Ralstonia soli</name>
    <dbReference type="NCBI Taxonomy" id="2953896"/>
    <lineage>
        <taxon>Bacteria</taxon>
        <taxon>Pseudomonadati</taxon>
        <taxon>Pseudomonadota</taxon>
        <taxon>Betaproteobacteria</taxon>
        <taxon>Burkholderiales</taxon>
        <taxon>Burkholderiaceae</taxon>
        <taxon>Ralstonia</taxon>
    </lineage>
</organism>
<reference evidence="3" key="2">
    <citation type="journal article" date="2023" name="Front. Microbiol.">
        <title>Ralstonia chuxiongensis sp. nov., Ralstonia mojiangensis sp. nov., and Ralstonia soli sp. nov., isolated from tobacco fields, are three novel species in the family Burkholderiaceae.</title>
        <authorList>
            <person name="Lu C.H."/>
            <person name="Zhang Y.Y."/>
            <person name="Jiang N."/>
            <person name="Chen W."/>
            <person name="Shao X."/>
            <person name="Zhao Z.M."/>
            <person name="Lu W.L."/>
            <person name="Hu X."/>
            <person name="Xi Y.X."/>
            <person name="Zou S.Y."/>
            <person name="Wei Q.J."/>
            <person name="Lin Z.L."/>
            <person name="Gong L."/>
            <person name="Gai X.T."/>
            <person name="Zhang L.Q."/>
            <person name="Li J.Y."/>
            <person name="Jin Y."/>
            <person name="Xia Z.Y."/>
        </authorList>
    </citation>
    <scope>NUCLEOTIDE SEQUENCE</scope>
    <source>
        <strain evidence="3">21MJYT02-11</strain>
    </source>
</reference>
<dbReference type="InterPro" id="IPR029787">
    <property type="entry name" value="Nucleotide_cyclase"/>
</dbReference>
<dbReference type="CDD" id="cd01948">
    <property type="entry name" value="EAL"/>
    <property type="match status" value="1"/>
</dbReference>
<evidence type="ECO:0000313" key="3">
    <source>
        <dbReference type="EMBL" id="MCO5400437.1"/>
    </source>
</evidence>
<feature type="domain" description="GGDEF" evidence="2">
    <location>
        <begin position="446"/>
        <end position="598"/>
    </location>
</feature>
<dbReference type="Gene3D" id="3.30.70.270">
    <property type="match status" value="1"/>
</dbReference>
<name>A0ABT1AQT0_9RALS</name>
<dbReference type="SUPFAM" id="SSF141868">
    <property type="entry name" value="EAL domain-like"/>
    <property type="match status" value="1"/>
</dbReference>
<dbReference type="PANTHER" id="PTHR33121">
    <property type="entry name" value="CYCLIC DI-GMP PHOSPHODIESTERASE PDEF"/>
    <property type="match status" value="1"/>
</dbReference>
<protein>
    <submittedName>
        <fullName evidence="3">Phosphodiesterase</fullName>
    </submittedName>
</protein>
<dbReference type="NCBIfam" id="TIGR00254">
    <property type="entry name" value="GGDEF"/>
    <property type="match status" value="1"/>
</dbReference>
<comment type="caution">
    <text evidence="3">The sequence shown here is derived from an EMBL/GenBank/DDBJ whole genome shotgun (WGS) entry which is preliminary data.</text>
</comment>